<evidence type="ECO:0000259" key="4">
    <source>
        <dbReference type="Pfam" id="PF20434"/>
    </source>
</evidence>
<dbReference type="EMBL" id="KB932205">
    <property type="protein sequence ID" value="KCV70157.1"/>
    <property type="molecule type" value="Genomic_DNA"/>
</dbReference>
<feature type="transmembrane region" description="Helical" evidence="3">
    <location>
        <begin position="105"/>
        <end position="124"/>
    </location>
</feature>
<dbReference type="Gene3D" id="3.40.50.1820">
    <property type="entry name" value="alpha/beta hydrolase"/>
    <property type="match status" value="2"/>
</dbReference>
<dbReference type="PANTHER" id="PTHR48081">
    <property type="entry name" value="AB HYDROLASE SUPERFAMILY PROTEIN C4A8.06C"/>
    <property type="match status" value="1"/>
</dbReference>
<keyword evidence="6" id="KW-1185">Reference proteome</keyword>
<keyword evidence="3" id="KW-1133">Transmembrane helix</keyword>
<name>A0A058Z9G2_FONAL</name>
<dbReference type="InterPro" id="IPR019826">
    <property type="entry name" value="Carboxylesterase_B_AS"/>
</dbReference>
<dbReference type="PANTHER" id="PTHR48081:SF33">
    <property type="entry name" value="KYNURENINE FORMAMIDASE"/>
    <property type="match status" value="1"/>
</dbReference>
<evidence type="ECO:0000313" key="5">
    <source>
        <dbReference type="EMBL" id="KCV70157.1"/>
    </source>
</evidence>
<feature type="transmembrane region" description="Helical" evidence="3">
    <location>
        <begin position="130"/>
        <end position="152"/>
    </location>
</feature>
<keyword evidence="1" id="KW-0378">Hydrolase</keyword>
<keyword evidence="3" id="KW-0472">Membrane</keyword>
<dbReference type="Proteomes" id="UP000030693">
    <property type="component" value="Unassembled WGS sequence"/>
</dbReference>
<feature type="region of interest" description="Disordered" evidence="2">
    <location>
        <begin position="359"/>
        <end position="395"/>
    </location>
</feature>
<accession>A0A058Z9G2</accession>
<dbReference type="PROSITE" id="PS00122">
    <property type="entry name" value="CARBOXYLESTERASE_B_1"/>
    <property type="match status" value="1"/>
</dbReference>
<keyword evidence="3" id="KW-0812">Transmembrane</keyword>
<protein>
    <recommendedName>
        <fullName evidence="4">BD-FAE-like domain-containing protein</fullName>
    </recommendedName>
</protein>
<proteinExistence type="predicted"/>
<dbReference type="GO" id="GO:0016787">
    <property type="term" value="F:hydrolase activity"/>
    <property type="evidence" value="ECO:0007669"/>
    <property type="project" value="UniProtKB-KW"/>
</dbReference>
<feature type="region of interest" description="Disordered" evidence="2">
    <location>
        <begin position="1"/>
        <end position="88"/>
    </location>
</feature>
<reference evidence="5" key="1">
    <citation type="submission" date="2013-04" db="EMBL/GenBank/DDBJ databases">
        <title>The Genome Sequence of Fonticula alba ATCC 38817.</title>
        <authorList>
            <consortium name="The Broad Institute Genomics Platform"/>
            <person name="Russ C."/>
            <person name="Cuomo C."/>
            <person name="Burger G."/>
            <person name="Gray M.W."/>
            <person name="Holland P.W.H."/>
            <person name="King N."/>
            <person name="Lang F.B.F."/>
            <person name="Roger A.J."/>
            <person name="Ruiz-Trillo I."/>
            <person name="Brown M."/>
            <person name="Walker B."/>
            <person name="Young S."/>
            <person name="Zeng Q."/>
            <person name="Gargeya S."/>
            <person name="Fitzgerald M."/>
            <person name="Haas B."/>
            <person name="Abouelleil A."/>
            <person name="Allen A.W."/>
            <person name="Alvarado L."/>
            <person name="Arachchi H.M."/>
            <person name="Berlin A.M."/>
            <person name="Chapman S.B."/>
            <person name="Gainer-Dewar J."/>
            <person name="Goldberg J."/>
            <person name="Griggs A."/>
            <person name="Gujja S."/>
            <person name="Hansen M."/>
            <person name="Howarth C."/>
            <person name="Imamovic A."/>
            <person name="Ireland A."/>
            <person name="Larimer J."/>
            <person name="McCowan C."/>
            <person name="Murphy C."/>
            <person name="Pearson M."/>
            <person name="Poon T.W."/>
            <person name="Priest M."/>
            <person name="Roberts A."/>
            <person name="Saif S."/>
            <person name="Shea T."/>
            <person name="Sisk P."/>
            <person name="Sykes S."/>
            <person name="Wortman J."/>
            <person name="Nusbaum C."/>
            <person name="Birren B."/>
        </authorList>
    </citation>
    <scope>NUCLEOTIDE SEQUENCE [LARGE SCALE GENOMIC DNA]</scope>
    <source>
        <strain evidence="5">ATCC 38817</strain>
    </source>
</reference>
<dbReference type="GeneID" id="20528342"/>
<organism evidence="5">
    <name type="scientific">Fonticula alba</name>
    <name type="common">Slime mold</name>
    <dbReference type="NCBI Taxonomy" id="691883"/>
    <lineage>
        <taxon>Eukaryota</taxon>
        <taxon>Rotosphaerida</taxon>
        <taxon>Fonticulaceae</taxon>
        <taxon>Fonticula</taxon>
    </lineage>
</organism>
<sequence>MAFAPPGDRPGDERPSLSVTIPSTRGPLSPGPVHPSEASHLRPMRRSLGPRSISLPSSARVPGTPLSARPSAGSATGERSSEEPPAHGVQVVVEERDRWRRTHPLTPIPFLALQLITIFMWHGVQWIFRLLHMLVFVLLLFPAFLPVFYLYLTAPRRAIRRNVVYGDQARNALDIYVPRELEHFCCTKPGDETDACSETDGCPAAAHADATAAAAHVPQSYYSCLGSACECGRAKSDSVAGPSALRPVFIFATGGVWLIGYKAWGAFLASVLASHGVVCVLPDYRNFPQASSVSAMVADVSRAVGWTCRHIHRFGGDASRITLAGQSAGAHITAMMLVAKILAEGGALDEFAEQATAAKTSSGASTASPSTPASRAPGARRASIPGPGSISSSPEVSAADTAAGLLASMDSLLTASPSTAVGLLDLRRSLRPREGDKLSSFELLSLTYLGPLIATVGAHSWSVANIRSTILVSGPFDLIAVAPEFHAHGLYRPILRMIMSAWPGDFSSTDETATAAATSFRALLNRVLGDQSPYAGFPGDAPIPAAPAKGSTPALEPHGPLKSFIPDSSLNLLAIYSPSRLLRMPVFCRAAIRVVRLAASRGCPCGEGPPSPRPVRSLGHSLPAILIQHGTNDSAVPFFSSLDMHAAMVSAGFRARLQLYDGQTHTDPLIETTSHPQSCAPDQRPVKHMVQFLYETSAVPPAEPCTICLTRSESTILLSDESVQPSLAPSSLDLGSVATEPGPLSRHPINLATDHLEDWVFDLGQETRSRAIRRPDGRRAPKNALLVPVSERAEDSLEPGSSDIDDAFELVSSTAGSDSDFLMSLPESEAHILARTGSPASVSATDESSPTLGVVDLLGSGEEAGHPGLDTADGRSRISLAQSPGFPLVETDRLAGHPRSSTSRGPMSNVEGSPLGVAEDSGFHSDMSTAALVSSIPPVVGPDAAIVVARTLAKPALTLPPMGKAYPLSGPGTSVYPFILELPIPFWCIRFCQAFNPF</sequence>
<evidence type="ECO:0000256" key="1">
    <source>
        <dbReference type="ARBA" id="ARBA00022801"/>
    </source>
</evidence>
<feature type="region of interest" description="Disordered" evidence="2">
    <location>
        <begin position="887"/>
        <end position="918"/>
    </location>
</feature>
<dbReference type="RefSeq" id="XP_009495763.1">
    <property type="nucleotide sequence ID" value="XM_009497488.1"/>
</dbReference>
<feature type="domain" description="BD-FAE-like" evidence="4">
    <location>
        <begin position="246"/>
        <end position="340"/>
    </location>
</feature>
<dbReference type="InterPro" id="IPR029058">
    <property type="entry name" value="AB_hydrolase_fold"/>
</dbReference>
<dbReference type="Pfam" id="PF20434">
    <property type="entry name" value="BD-FAE"/>
    <property type="match status" value="1"/>
</dbReference>
<gene>
    <name evidence="5" type="ORF">H696_03617</name>
</gene>
<dbReference type="SUPFAM" id="SSF53474">
    <property type="entry name" value="alpha/beta-Hydrolases"/>
    <property type="match status" value="1"/>
</dbReference>
<evidence type="ECO:0000256" key="2">
    <source>
        <dbReference type="SAM" id="MobiDB-lite"/>
    </source>
</evidence>
<dbReference type="InterPro" id="IPR049492">
    <property type="entry name" value="BD-FAE-like_dom"/>
</dbReference>
<evidence type="ECO:0000313" key="6">
    <source>
        <dbReference type="Proteomes" id="UP000030693"/>
    </source>
</evidence>
<dbReference type="InterPro" id="IPR050300">
    <property type="entry name" value="GDXG_lipolytic_enzyme"/>
</dbReference>
<dbReference type="STRING" id="691883.A0A058Z9G2"/>
<feature type="compositionally biased region" description="Low complexity" evidence="2">
    <location>
        <begin position="359"/>
        <end position="394"/>
    </location>
</feature>
<evidence type="ECO:0000256" key="3">
    <source>
        <dbReference type="SAM" id="Phobius"/>
    </source>
</evidence>
<dbReference type="AlphaFoldDB" id="A0A058Z9G2"/>
<dbReference type="OrthoDB" id="6495301at2759"/>
<dbReference type="eggNOG" id="KOG1516">
    <property type="taxonomic scope" value="Eukaryota"/>
</dbReference>